<feature type="compositionally biased region" description="Pro residues" evidence="4">
    <location>
        <begin position="494"/>
        <end position="506"/>
    </location>
</feature>
<dbReference type="PROSITE" id="PS50005">
    <property type="entry name" value="TPR"/>
    <property type="match status" value="8"/>
</dbReference>
<dbReference type="SUPFAM" id="SSF48452">
    <property type="entry name" value="TPR-like"/>
    <property type="match status" value="2"/>
</dbReference>
<feature type="repeat" description="TPR" evidence="3">
    <location>
        <begin position="274"/>
        <end position="307"/>
    </location>
</feature>
<comment type="subcellular location">
    <subcellularLocation>
        <location evidence="1">Nucleus</location>
    </subcellularLocation>
</comment>
<feature type="region of interest" description="Disordered" evidence="4">
    <location>
        <begin position="860"/>
        <end position="894"/>
    </location>
</feature>
<dbReference type="GO" id="GO:0000978">
    <property type="term" value="F:RNA polymerase II cis-regulatory region sequence-specific DNA binding"/>
    <property type="evidence" value="ECO:0007669"/>
    <property type="project" value="TreeGrafter"/>
</dbReference>
<feature type="compositionally biased region" description="Low complexity" evidence="4">
    <location>
        <begin position="692"/>
        <end position="704"/>
    </location>
</feature>
<protein>
    <submittedName>
        <fullName evidence="5">General transcriptional corepressor trfA</fullName>
    </submittedName>
</protein>
<keyword evidence="2" id="KW-0539">Nucleus</keyword>
<feature type="region of interest" description="Disordered" evidence="4">
    <location>
        <begin position="477"/>
        <end position="777"/>
    </location>
</feature>
<reference evidence="5 6" key="1">
    <citation type="journal article" date="2018" name="Mol. Biol. Evol.">
        <title>Analysis of the draft genome of the red seaweed Gracilariopsis chorda provides insights into genome size evolution in Rhodophyta.</title>
        <authorList>
            <person name="Lee J."/>
            <person name="Yang E.C."/>
            <person name="Graf L."/>
            <person name="Yang J.H."/>
            <person name="Qiu H."/>
            <person name="Zel Zion U."/>
            <person name="Chan C.X."/>
            <person name="Stephens T.G."/>
            <person name="Weber A.P.M."/>
            <person name="Boo G.H."/>
            <person name="Boo S.M."/>
            <person name="Kim K.M."/>
            <person name="Shin Y."/>
            <person name="Jung M."/>
            <person name="Lee S.J."/>
            <person name="Yim H.S."/>
            <person name="Lee J.H."/>
            <person name="Bhattacharya D."/>
            <person name="Yoon H.S."/>
        </authorList>
    </citation>
    <scope>NUCLEOTIDE SEQUENCE [LARGE SCALE GENOMIC DNA]</scope>
    <source>
        <strain evidence="5 6">SKKU-2015</strain>
        <tissue evidence="5">Whole body</tissue>
    </source>
</reference>
<dbReference type="EMBL" id="NBIV01000169">
    <property type="protein sequence ID" value="PXF42301.1"/>
    <property type="molecule type" value="Genomic_DNA"/>
</dbReference>
<dbReference type="GO" id="GO:0031490">
    <property type="term" value="F:chromatin DNA binding"/>
    <property type="evidence" value="ECO:0007669"/>
    <property type="project" value="TreeGrafter"/>
</dbReference>
<dbReference type="InterPro" id="IPR051630">
    <property type="entry name" value="Corepressor-Demethylase"/>
</dbReference>
<feature type="region of interest" description="Disordered" evidence="4">
    <location>
        <begin position="441"/>
        <end position="460"/>
    </location>
</feature>
<dbReference type="STRING" id="448386.A0A2V3IJQ7"/>
<feature type="compositionally biased region" description="Polar residues" evidence="4">
    <location>
        <begin position="664"/>
        <end position="685"/>
    </location>
</feature>
<feature type="compositionally biased region" description="Low complexity" evidence="4">
    <location>
        <begin position="450"/>
        <end position="460"/>
    </location>
</feature>
<dbReference type="GO" id="GO:0005634">
    <property type="term" value="C:nucleus"/>
    <property type="evidence" value="ECO:0007669"/>
    <property type="project" value="UniProtKB-SubCell"/>
</dbReference>
<feature type="compositionally biased region" description="Polar residues" evidence="4">
    <location>
        <begin position="534"/>
        <end position="552"/>
    </location>
</feature>
<dbReference type="PANTHER" id="PTHR14017">
    <property type="entry name" value="LYSINE-SPECIFIC DEMETHYLASE"/>
    <property type="match status" value="1"/>
</dbReference>
<dbReference type="Pfam" id="PF14559">
    <property type="entry name" value="TPR_19"/>
    <property type="match status" value="1"/>
</dbReference>
<evidence type="ECO:0000256" key="4">
    <source>
        <dbReference type="SAM" id="MobiDB-lite"/>
    </source>
</evidence>
<evidence type="ECO:0000256" key="2">
    <source>
        <dbReference type="ARBA" id="ARBA00023242"/>
    </source>
</evidence>
<feature type="compositionally biased region" description="Basic and acidic residues" evidence="4">
    <location>
        <begin position="752"/>
        <end position="769"/>
    </location>
</feature>
<feature type="compositionally biased region" description="Polar residues" evidence="4">
    <location>
        <begin position="395"/>
        <end position="421"/>
    </location>
</feature>
<feature type="compositionally biased region" description="Polar residues" evidence="4">
    <location>
        <begin position="629"/>
        <end position="646"/>
    </location>
</feature>
<feature type="repeat" description="TPR" evidence="3">
    <location>
        <begin position="129"/>
        <end position="162"/>
    </location>
</feature>
<sequence>MVDYPSGNPLQFETNLANRVTAAKEAVWFRIGVLQSTMHDREKALSAFERVLAVNPNNVRAMTQAGAVLAKKECYNEAVIYLQRAIATDPSCGEAWAVLAHCYVMTDELQKAYQAYKSALANLPNPRDPNLWYGIGLLYDRYGSLEHALEAFLAVLSLTPDFERADEVCFCIGIIYKEQQRFDDALQYFNRVVVAANPPPPLTRADGWYQIGHVYELKRDVSAAMDMYKQALTENPKHTKTLQNMGWLEHNHNNNSPKAVQYLRQSADLDPSDGQTWYLLGRVYMAMREFHQAYEAYQQAVYRDARNATFWCSIGVLYYQMNQCRDALDAYTRAIRLNPYVSEVWYDLGTLYESYNQKVDAIDAYREAAKLAPDNVQIAAQLRDLENNMAKAHQQPGSSQQMPATQPHPVQQMQPRMTSGAQPRITHLPNRSIPPIGQILPTAAPPHSLPQQQPTAQQPAQRHLRQMLAHHPVLDPSHPQGAMHTMHQRGAPPEMAPIPSIRPPPMTGVAGAPAPTAFAQPPRPSLSASVPLVQPSSQQMAPANPPYASQQLPQHQPPSATPAAPPPMAEQQQARIPLQPSASMPDAKLKPLPHPSLPHDPQLQQHRPIQQQSHVQLPRLASSSSPASTEMQRAQPVHTSRPTGHPSQHLPPREAQPLAHPHASRTTAPTEQQPLPPVQTQQASNLPPMQPVPQMQQQLPQMQQGLSPTSESRQKSADAPALGQADQERPNAAVDSDDSDTNKKGHTPSQLSRDEHIHDRHDISGEAKVPKTSQSDTKMVDRMDIQSDDKNHHGQVYSPSQERPPGVPTVEIMLLHVRILLEMKQAPVPVQHLVVVSRIMNRIRLNLQGRRDRMRTVPVVPESGISNPDGPQIPKPTTGILKVKNQELQSDCRP</sequence>
<feature type="repeat" description="TPR" evidence="3">
    <location>
        <begin position="25"/>
        <end position="58"/>
    </location>
</feature>
<feature type="compositionally biased region" description="Low complexity" evidence="4">
    <location>
        <begin position="599"/>
        <end position="628"/>
    </location>
</feature>
<feature type="repeat" description="TPR" evidence="3">
    <location>
        <begin position="59"/>
        <end position="92"/>
    </location>
</feature>
<comment type="caution">
    <text evidence="5">The sequence shown here is derived from an EMBL/GenBank/DDBJ whole genome shotgun (WGS) entry which is preliminary data.</text>
</comment>
<dbReference type="Pfam" id="PF13181">
    <property type="entry name" value="TPR_8"/>
    <property type="match status" value="4"/>
</dbReference>
<evidence type="ECO:0000313" key="6">
    <source>
        <dbReference type="Proteomes" id="UP000247409"/>
    </source>
</evidence>
<gene>
    <name evidence="5" type="ORF">BWQ96_08020</name>
</gene>
<dbReference type="Proteomes" id="UP000247409">
    <property type="component" value="Unassembled WGS sequence"/>
</dbReference>
<dbReference type="GO" id="GO:0010468">
    <property type="term" value="P:regulation of gene expression"/>
    <property type="evidence" value="ECO:0007669"/>
    <property type="project" value="TreeGrafter"/>
</dbReference>
<dbReference type="SMART" id="SM00028">
    <property type="entry name" value="TPR"/>
    <property type="match status" value="10"/>
</dbReference>
<dbReference type="AlphaFoldDB" id="A0A2V3IJQ7"/>
<keyword evidence="6" id="KW-1185">Reference proteome</keyword>
<feature type="repeat" description="TPR" evidence="3">
    <location>
        <begin position="308"/>
        <end position="341"/>
    </location>
</feature>
<organism evidence="5 6">
    <name type="scientific">Gracilariopsis chorda</name>
    <dbReference type="NCBI Taxonomy" id="448386"/>
    <lineage>
        <taxon>Eukaryota</taxon>
        <taxon>Rhodophyta</taxon>
        <taxon>Florideophyceae</taxon>
        <taxon>Rhodymeniophycidae</taxon>
        <taxon>Gracilariales</taxon>
        <taxon>Gracilariaceae</taxon>
        <taxon>Gracilariopsis</taxon>
    </lineage>
</organism>
<evidence type="ECO:0000256" key="1">
    <source>
        <dbReference type="ARBA" id="ARBA00004123"/>
    </source>
</evidence>
<name>A0A2V3IJQ7_9FLOR</name>
<dbReference type="Pfam" id="PF13432">
    <property type="entry name" value="TPR_16"/>
    <property type="match status" value="1"/>
</dbReference>
<dbReference type="InterPro" id="IPR011990">
    <property type="entry name" value="TPR-like_helical_dom_sf"/>
</dbReference>
<dbReference type="PANTHER" id="PTHR14017:SF1">
    <property type="entry name" value="LD02225P"/>
    <property type="match status" value="1"/>
</dbReference>
<dbReference type="OrthoDB" id="418911at2759"/>
<dbReference type="InterPro" id="IPR019734">
    <property type="entry name" value="TPR_rpt"/>
</dbReference>
<feature type="compositionally biased region" description="Pro residues" evidence="4">
    <location>
        <begin position="555"/>
        <end position="568"/>
    </location>
</feature>
<proteinExistence type="predicted"/>
<evidence type="ECO:0000313" key="5">
    <source>
        <dbReference type="EMBL" id="PXF42301.1"/>
    </source>
</evidence>
<feature type="repeat" description="TPR" evidence="3">
    <location>
        <begin position="205"/>
        <end position="238"/>
    </location>
</feature>
<keyword evidence="3" id="KW-0802">TPR repeat</keyword>
<accession>A0A2V3IJQ7</accession>
<dbReference type="Gene3D" id="1.25.40.10">
    <property type="entry name" value="Tetratricopeptide repeat domain"/>
    <property type="match status" value="3"/>
</dbReference>
<evidence type="ECO:0000256" key="3">
    <source>
        <dbReference type="PROSITE-ProRule" id="PRU00339"/>
    </source>
</evidence>
<feature type="region of interest" description="Disordered" evidence="4">
    <location>
        <begin position="390"/>
        <end position="425"/>
    </location>
</feature>
<dbReference type="PROSITE" id="PS50293">
    <property type="entry name" value="TPR_REGION"/>
    <property type="match status" value="2"/>
</dbReference>
<feature type="repeat" description="TPR" evidence="3">
    <location>
        <begin position="93"/>
        <end position="126"/>
    </location>
</feature>
<feature type="repeat" description="TPR" evidence="3">
    <location>
        <begin position="342"/>
        <end position="375"/>
    </location>
</feature>